<gene>
    <name evidence="1" type="ORF">PITG_03749</name>
</gene>
<dbReference type="HOGENOM" id="CLU_1177436_0_0_1"/>
<reference evidence="2" key="1">
    <citation type="journal article" date="2009" name="Nature">
        <title>Genome sequence and analysis of the Irish potato famine pathogen Phytophthora infestans.</title>
        <authorList>
            <consortium name="The Broad Institute Genome Sequencing Platform"/>
            <person name="Haas B.J."/>
            <person name="Kamoun S."/>
            <person name="Zody M.C."/>
            <person name="Jiang R.H."/>
            <person name="Handsaker R.E."/>
            <person name="Cano L.M."/>
            <person name="Grabherr M."/>
            <person name="Kodira C.D."/>
            <person name="Raffaele S."/>
            <person name="Torto-Alalibo T."/>
            <person name="Bozkurt T.O."/>
            <person name="Ah-Fong A.M."/>
            <person name="Alvarado L."/>
            <person name="Anderson V.L."/>
            <person name="Armstrong M.R."/>
            <person name="Avrova A."/>
            <person name="Baxter L."/>
            <person name="Beynon J."/>
            <person name="Boevink P.C."/>
            <person name="Bollmann S.R."/>
            <person name="Bos J.I."/>
            <person name="Bulone V."/>
            <person name="Cai G."/>
            <person name="Cakir C."/>
            <person name="Carrington J.C."/>
            <person name="Chawner M."/>
            <person name="Conti L."/>
            <person name="Costanzo S."/>
            <person name="Ewan R."/>
            <person name="Fahlgren N."/>
            <person name="Fischbach M.A."/>
            <person name="Fugelstad J."/>
            <person name="Gilroy E.M."/>
            <person name="Gnerre S."/>
            <person name="Green P.J."/>
            <person name="Grenville-Briggs L.J."/>
            <person name="Griffith J."/>
            <person name="Grunwald N.J."/>
            <person name="Horn K."/>
            <person name="Horner N.R."/>
            <person name="Hu C.H."/>
            <person name="Huitema E."/>
            <person name="Jeong D.H."/>
            <person name="Jones A.M."/>
            <person name="Jones J.D."/>
            <person name="Jones R.W."/>
            <person name="Karlsson E.K."/>
            <person name="Kunjeti S.G."/>
            <person name="Lamour K."/>
            <person name="Liu Z."/>
            <person name="Ma L."/>
            <person name="Maclean D."/>
            <person name="Chibucos M.C."/>
            <person name="McDonald H."/>
            <person name="McWalters J."/>
            <person name="Meijer H.J."/>
            <person name="Morgan W."/>
            <person name="Morris P.F."/>
            <person name="Munro C.A."/>
            <person name="O'Neill K."/>
            <person name="Ospina-Giraldo M."/>
            <person name="Pinzon A."/>
            <person name="Pritchard L."/>
            <person name="Ramsahoye B."/>
            <person name="Ren Q."/>
            <person name="Restrepo S."/>
            <person name="Roy S."/>
            <person name="Sadanandom A."/>
            <person name="Savidor A."/>
            <person name="Schornack S."/>
            <person name="Schwartz D.C."/>
            <person name="Schumann U.D."/>
            <person name="Schwessinger B."/>
            <person name="Seyer L."/>
            <person name="Sharpe T."/>
            <person name="Silvar C."/>
            <person name="Song J."/>
            <person name="Studholme D.J."/>
            <person name="Sykes S."/>
            <person name="Thines M."/>
            <person name="van de Vondervoort P.J."/>
            <person name="Phuntumart V."/>
            <person name="Wawra S."/>
            <person name="Weide R."/>
            <person name="Win J."/>
            <person name="Young C."/>
            <person name="Zhou S."/>
            <person name="Fry W."/>
            <person name="Meyers B.C."/>
            <person name="van West P."/>
            <person name="Ristaino J."/>
            <person name="Govers F."/>
            <person name="Birch P.R."/>
            <person name="Whisson S.C."/>
            <person name="Judelson H.S."/>
            <person name="Nusbaum C."/>
        </authorList>
    </citation>
    <scope>NUCLEOTIDE SEQUENCE [LARGE SCALE GENOMIC DNA]</scope>
    <source>
        <strain evidence="2">T30-4</strain>
    </source>
</reference>
<evidence type="ECO:0000313" key="2">
    <source>
        <dbReference type="Proteomes" id="UP000006643"/>
    </source>
</evidence>
<dbReference type="InParanoid" id="D0MYE8"/>
<protein>
    <submittedName>
        <fullName evidence="1">Uncharacterized protein</fullName>
    </submittedName>
</protein>
<dbReference type="eggNOG" id="ENOG502SX6C">
    <property type="taxonomic scope" value="Eukaryota"/>
</dbReference>
<organism evidence="1 2">
    <name type="scientific">Phytophthora infestans (strain T30-4)</name>
    <name type="common">Potato late blight agent</name>
    <dbReference type="NCBI Taxonomy" id="403677"/>
    <lineage>
        <taxon>Eukaryota</taxon>
        <taxon>Sar</taxon>
        <taxon>Stramenopiles</taxon>
        <taxon>Oomycota</taxon>
        <taxon>Peronosporomycetes</taxon>
        <taxon>Peronosporales</taxon>
        <taxon>Peronosporaceae</taxon>
        <taxon>Phytophthora</taxon>
    </lineage>
</organism>
<dbReference type="AlphaFoldDB" id="D0MYE8"/>
<dbReference type="VEuPathDB" id="FungiDB:PITG_03749"/>
<dbReference type="OrthoDB" id="79603at2759"/>
<name>D0MYE8_PHYIT</name>
<dbReference type="KEGG" id="pif:PITG_03749"/>
<dbReference type="GeneID" id="9467690"/>
<keyword evidence="2" id="KW-1185">Reference proteome</keyword>
<dbReference type="EMBL" id="DS028121">
    <property type="protein sequence ID" value="EEY66196.1"/>
    <property type="molecule type" value="Genomic_DNA"/>
</dbReference>
<evidence type="ECO:0000313" key="1">
    <source>
        <dbReference type="EMBL" id="EEY66196.1"/>
    </source>
</evidence>
<sequence length="222" mass="24721">MAVRNRDGDSAGRLVRVLGDCDLVHMEAAIACLGSLKGGVRIESLMKPGDDDDVDVLERSTEVFLSLSDHKQIARLQAALATIVNAYDVHVHSQENNSSRKLVRMVAGAAVTQSMRDCTASRTNFCIWGSQAERAHVLLEWMVSHEHGSDDRALSSHDYVRQLLLEWIQPSVEKQKQLAGCLTLFELLQRRRIIRVGDSHRVKPSKLALIALETLILLYAVD</sequence>
<proteinExistence type="predicted"/>
<dbReference type="OMA" id="LEWIQPS"/>
<accession>D0MYE8</accession>
<dbReference type="Proteomes" id="UP000006643">
    <property type="component" value="Unassembled WGS sequence"/>
</dbReference>
<dbReference type="RefSeq" id="XP_002906795.1">
    <property type="nucleotide sequence ID" value="XM_002906749.1"/>
</dbReference>